<accession>A0A5K7Z0F9</accession>
<dbReference type="KEGG" id="dwd:DSCW_15920"/>
<gene>
    <name evidence="2" type="ORF">DSCW_15920</name>
</gene>
<dbReference type="Gene3D" id="3.40.50.10610">
    <property type="entry name" value="ABC-type transport auxiliary lipoprotein component"/>
    <property type="match status" value="1"/>
</dbReference>
<sequence>MKRPFMRKLIPVLLLFMVFGCRSITPAVNHYVLNSMAAGDGPPVTMEEPGPRIVAVGPVRLPSYVNRLQMVMRNGSSELEISEFHRWADYPDRLVQQVLEDNLQVLLPRDQVVGHPLPAGLKPDVTVAVRFGELIGTAEKKMRLRAMWTLRSEGEPATERSWQTRISEPISGTGFMALAAAHSRVLEMLCREIAQALNGSK</sequence>
<keyword evidence="2" id="KW-0449">Lipoprotein</keyword>
<protein>
    <submittedName>
        <fullName evidence="2">Lipoprotein</fullName>
    </submittedName>
</protein>
<dbReference type="SUPFAM" id="SSF159594">
    <property type="entry name" value="XCC0632-like"/>
    <property type="match status" value="1"/>
</dbReference>
<organism evidence="2 3">
    <name type="scientific">Desulfosarcina widdelii</name>
    <dbReference type="NCBI Taxonomy" id="947919"/>
    <lineage>
        <taxon>Bacteria</taxon>
        <taxon>Pseudomonadati</taxon>
        <taxon>Thermodesulfobacteriota</taxon>
        <taxon>Desulfobacteria</taxon>
        <taxon>Desulfobacterales</taxon>
        <taxon>Desulfosarcinaceae</taxon>
        <taxon>Desulfosarcina</taxon>
    </lineage>
</organism>
<dbReference type="EMBL" id="AP021875">
    <property type="protein sequence ID" value="BBO74175.1"/>
    <property type="molecule type" value="Genomic_DNA"/>
</dbReference>
<dbReference type="PROSITE" id="PS51257">
    <property type="entry name" value="PROKAR_LIPOPROTEIN"/>
    <property type="match status" value="1"/>
</dbReference>
<reference evidence="2 3" key="1">
    <citation type="submission" date="2019-11" db="EMBL/GenBank/DDBJ databases">
        <title>Comparative genomics of hydrocarbon-degrading Desulfosarcina strains.</title>
        <authorList>
            <person name="Watanabe M."/>
            <person name="Kojima H."/>
            <person name="Fukui M."/>
        </authorList>
    </citation>
    <scope>NUCLEOTIDE SEQUENCE [LARGE SCALE GENOMIC DNA]</scope>
    <source>
        <strain evidence="2 3">PP31</strain>
    </source>
</reference>
<keyword evidence="3" id="KW-1185">Reference proteome</keyword>
<dbReference type="InterPro" id="IPR005586">
    <property type="entry name" value="ABC_trans_aux"/>
</dbReference>
<dbReference type="Proteomes" id="UP000427769">
    <property type="component" value="Chromosome"/>
</dbReference>
<name>A0A5K7Z0F9_9BACT</name>
<evidence type="ECO:0000313" key="3">
    <source>
        <dbReference type="Proteomes" id="UP000427769"/>
    </source>
</evidence>
<evidence type="ECO:0000313" key="2">
    <source>
        <dbReference type="EMBL" id="BBO74175.1"/>
    </source>
</evidence>
<proteinExistence type="predicted"/>
<dbReference type="RefSeq" id="WP_155303224.1">
    <property type="nucleotide sequence ID" value="NZ_AP021875.1"/>
</dbReference>
<dbReference type="OrthoDB" id="5372878at2"/>
<feature type="domain" description="ABC-type transport auxiliary lipoprotein component" evidence="1">
    <location>
        <begin position="31"/>
        <end position="194"/>
    </location>
</feature>
<dbReference type="AlphaFoldDB" id="A0A5K7Z0F9"/>
<dbReference type="Pfam" id="PF03886">
    <property type="entry name" value="ABC_trans_aux"/>
    <property type="match status" value="1"/>
</dbReference>
<evidence type="ECO:0000259" key="1">
    <source>
        <dbReference type="Pfam" id="PF03886"/>
    </source>
</evidence>